<comment type="similarity">
    <text evidence="4">Belongs to the GtfB family.</text>
</comment>
<reference evidence="5 6" key="1">
    <citation type="submission" date="2023-02" db="EMBL/GenBank/DDBJ databases">
        <title>Antimicrobial susceptibility testing and tentative epidemiological cut-off values for Lactobacillaceae family species intended for ingestion.</title>
        <authorList>
            <person name="Noehr-Meldgaard K."/>
            <person name="Struve C."/>
            <person name="Ingmer H."/>
            <person name="Koza A."/>
            <person name="Al-Nakeeb K."/>
            <person name="Agersoe Y."/>
        </authorList>
    </citation>
    <scope>NUCLEOTIDE SEQUENCE [LARGE SCALE GENOMIC DNA]</scope>
    <source>
        <strain evidence="5 6">DSM 20193</strain>
    </source>
</reference>
<comment type="pathway">
    <text evidence="1 4">Protein modification; protein glycosylation.</text>
</comment>
<organism evidence="5 6">
    <name type="scientific">Leuconostoc pseudomesenteroides</name>
    <dbReference type="NCBI Taxonomy" id="33968"/>
    <lineage>
        <taxon>Bacteria</taxon>
        <taxon>Bacillati</taxon>
        <taxon>Bacillota</taxon>
        <taxon>Bacilli</taxon>
        <taxon>Lactobacillales</taxon>
        <taxon>Lactobacillaceae</taxon>
        <taxon>Leuconostoc</taxon>
    </lineage>
</organism>
<keyword evidence="2 4" id="KW-1003">Cell membrane</keyword>
<evidence type="ECO:0000256" key="1">
    <source>
        <dbReference type="ARBA" id="ARBA00004922"/>
    </source>
</evidence>
<proteinExistence type="inferred from homology"/>
<comment type="subunit">
    <text evidence="4">Forms a heterotetramer with 2 subunits each of GtfA and GtfB. Part of the accessory SecA2/SecY2 protein translocation apparatus.</text>
</comment>
<sequence>MINLFDNYGQKTRDLHHSLMASGYNNKTIIVNEDGFLPKRVTSPYAFYIHLYEDDFNPTYFNQIVKPDYWEIRGTNLESGVYDKNMRRANVIYTSNLNSQRIVSRVEWLDGNNGIRSVDHYGISGWRFAQTSYNIKHQKIMTTYYTKDKKEVIVENYQTKNIILNQDGKVIVFKSKSDFVAFFIKSVGYNDDHVLYNSLSVPFLVTYAGDISKKDWLFWQEDIDSNGELPGNMVALLTDIRKDSLVIFQDKRQYDQAVNQHPEYKEKILHIGNVYPITKHHRDKTSRALILTNSDHIEKLDQLVSALPEVEFHIAALTEMSDKLMDFGKIKNVVLHPNVSNDLVDRLRKICAIYLDINHGSEIMAATRQAFLNNQLILSFTETSHGLFTVDNNKFNSEDVRNMISLMNDVSENITSYEQKIIEQHQYNNQTDISSFRNAINSNL</sequence>
<dbReference type="InterPro" id="IPR014268">
    <property type="entry name" value="GtfB"/>
</dbReference>
<protein>
    <recommendedName>
        <fullName evidence="4">UDP-N-acetylglucosamine--peptide N-acetylglucosaminyltransferase stabilizing protein GtfB</fullName>
    </recommendedName>
    <alternativeName>
        <fullName evidence="4">Glycosyltransferase stabilizing protein GtfB</fullName>
    </alternativeName>
</protein>
<evidence type="ECO:0000256" key="3">
    <source>
        <dbReference type="ARBA" id="ARBA00023136"/>
    </source>
</evidence>
<comment type="function">
    <text evidence="4">Required for polymorphic O-glycosylation of the serine-rich repeat protein in this bacteria. A stabilizing protein that is part of the accessory SecA2/SecY2 system specifically required to export serine-rich repeat cell wall proteins usually encoded upstream in the same operon. The GtfA-GtfB complex adds GlcNAc from UDP-GlcNAc to the substrate protein, attaching the first sugar residue. Stabilizes the glycosylation activity of GtfA. Has no N-acetylglucosaminyl transferase activity on its own.</text>
</comment>
<evidence type="ECO:0000256" key="4">
    <source>
        <dbReference type="HAMAP-Rule" id="MF_01473"/>
    </source>
</evidence>
<dbReference type="HAMAP" id="MF_01473">
    <property type="entry name" value="GtfB"/>
    <property type="match status" value="1"/>
</dbReference>
<accession>A0ABT6HE94</accession>
<evidence type="ECO:0000313" key="5">
    <source>
        <dbReference type="EMBL" id="MDG9734144.1"/>
    </source>
</evidence>
<dbReference type="Proteomes" id="UP001529201">
    <property type="component" value="Unassembled WGS sequence"/>
</dbReference>
<comment type="subcellular location">
    <subcellularLocation>
        <location evidence="4">Cell membrane</location>
        <topology evidence="4">Peripheral membrane protein</topology>
    </subcellularLocation>
</comment>
<keyword evidence="3 4" id="KW-0472">Membrane</keyword>
<dbReference type="RefSeq" id="WP_010292178.1">
    <property type="nucleotide sequence ID" value="NZ_CP065993.1"/>
</dbReference>
<gene>
    <name evidence="4 5" type="primary">gtfB</name>
    <name evidence="5" type="ORF">P1N92_08445</name>
</gene>
<dbReference type="GeneID" id="64344037"/>
<dbReference type="EMBL" id="JARGDN010000012">
    <property type="protein sequence ID" value="MDG9734144.1"/>
    <property type="molecule type" value="Genomic_DNA"/>
</dbReference>
<evidence type="ECO:0000313" key="6">
    <source>
        <dbReference type="Proteomes" id="UP001529201"/>
    </source>
</evidence>
<keyword evidence="6" id="KW-1185">Reference proteome</keyword>
<comment type="caution">
    <text evidence="5">The sequence shown here is derived from an EMBL/GenBank/DDBJ whole genome shotgun (WGS) entry which is preliminary data.</text>
</comment>
<dbReference type="NCBIfam" id="TIGR02919">
    <property type="entry name" value="accessory Sec system glycosylation chaperone GtfB"/>
    <property type="match status" value="1"/>
</dbReference>
<name>A0ABT6HE94_LEUPS</name>
<evidence type="ECO:0000256" key="2">
    <source>
        <dbReference type="ARBA" id="ARBA00022475"/>
    </source>
</evidence>